<name>A0A2T3J996_9GAMM</name>
<dbReference type="OrthoDB" id="6460017at2"/>
<dbReference type="RefSeq" id="WP_107244790.1">
    <property type="nucleotide sequence ID" value="NZ_PYMJ01000031.1"/>
</dbReference>
<evidence type="ECO:0000313" key="1">
    <source>
        <dbReference type="EMBL" id="PSU45381.1"/>
    </source>
</evidence>
<reference evidence="1 2" key="1">
    <citation type="submission" date="2018-01" db="EMBL/GenBank/DDBJ databases">
        <title>Whole genome sequencing of Histamine producing bacteria.</title>
        <authorList>
            <person name="Butler K."/>
        </authorList>
    </citation>
    <scope>NUCLEOTIDE SEQUENCE [LARGE SCALE GENOMIC DNA]</scope>
    <source>
        <strain evidence="1 2">JCM 12947</strain>
    </source>
</reference>
<keyword evidence="2" id="KW-1185">Reference proteome</keyword>
<sequence length="62" mass="7255">MNKRGDTTARINENRKLKLQRSAIKIGNETGELLKISDIINYLIDEYTEEAVQDIIHKKKRK</sequence>
<dbReference type="AlphaFoldDB" id="A0A2T3J996"/>
<accession>A0A2T3J996</accession>
<organism evidence="1 2">
    <name type="scientific">Photobacterium frigidiphilum</name>
    <dbReference type="NCBI Taxonomy" id="264736"/>
    <lineage>
        <taxon>Bacteria</taxon>
        <taxon>Pseudomonadati</taxon>
        <taxon>Pseudomonadota</taxon>
        <taxon>Gammaproteobacteria</taxon>
        <taxon>Vibrionales</taxon>
        <taxon>Vibrionaceae</taxon>
        <taxon>Photobacterium</taxon>
    </lineage>
</organism>
<protein>
    <submittedName>
        <fullName evidence="1">Uncharacterized protein</fullName>
    </submittedName>
</protein>
<proteinExistence type="predicted"/>
<dbReference type="EMBL" id="PYMJ01000031">
    <property type="protein sequence ID" value="PSU45381.1"/>
    <property type="molecule type" value="Genomic_DNA"/>
</dbReference>
<evidence type="ECO:0000313" key="2">
    <source>
        <dbReference type="Proteomes" id="UP000240987"/>
    </source>
</evidence>
<gene>
    <name evidence="1" type="ORF">C9J12_22710</name>
</gene>
<comment type="caution">
    <text evidence="1">The sequence shown here is derived from an EMBL/GenBank/DDBJ whole genome shotgun (WGS) entry which is preliminary data.</text>
</comment>
<dbReference type="Proteomes" id="UP000240987">
    <property type="component" value="Unassembled WGS sequence"/>
</dbReference>